<evidence type="ECO:0000256" key="6">
    <source>
        <dbReference type="ARBA" id="ARBA00023136"/>
    </source>
</evidence>
<dbReference type="PROSITE" id="PS52016">
    <property type="entry name" value="TONB_DEPENDENT_REC_3"/>
    <property type="match status" value="1"/>
</dbReference>
<organism evidence="12 13">
    <name type="scientific">Flavobacterium profundi</name>
    <dbReference type="NCBI Taxonomy" id="1774945"/>
    <lineage>
        <taxon>Bacteria</taxon>
        <taxon>Pseudomonadati</taxon>
        <taxon>Bacteroidota</taxon>
        <taxon>Flavobacteriia</taxon>
        <taxon>Flavobacteriales</taxon>
        <taxon>Flavobacteriaceae</taxon>
        <taxon>Flavobacterium</taxon>
    </lineage>
</organism>
<dbReference type="Gene3D" id="2.170.130.10">
    <property type="entry name" value="TonB-dependent receptor, plug domain"/>
    <property type="match status" value="1"/>
</dbReference>
<accession>A0A6I4IL94</accession>
<keyword evidence="3 8" id="KW-1134">Transmembrane beta strand</keyword>
<dbReference type="InterPro" id="IPR000531">
    <property type="entry name" value="Beta-barrel_TonB"/>
</dbReference>
<comment type="similarity">
    <text evidence="8 9">Belongs to the TonB-dependent receptor family.</text>
</comment>
<dbReference type="Gene3D" id="2.60.40.1120">
    <property type="entry name" value="Carboxypeptidase-like, regulatory domain"/>
    <property type="match status" value="1"/>
</dbReference>
<evidence type="ECO:0000313" key="12">
    <source>
        <dbReference type="EMBL" id="MVO09022.1"/>
    </source>
</evidence>
<dbReference type="Pfam" id="PF13715">
    <property type="entry name" value="CarbopepD_reg_2"/>
    <property type="match status" value="1"/>
</dbReference>
<evidence type="ECO:0000259" key="11">
    <source>
        <dbReference type="Pfam" id="PF07715"/>
    </source>
</evidence>
<comment type="subcellular location">
    <subcellularLocation>
        <location evidence="1 8">Cell outer membrane</location>
        <topology evidence="1 8">Multi-pass membrane protein</topology>
    </subcellularLocation>
</comment>
<keyword evidence="7 8" id="KW-0998">Cell outer membrane</keyword>
<dbReference type="GO" id="GO:0009279">
    <property type="term" value="C:cell outer membrane"/>
    <property type="evidence" value="ECO:0007669"/>
    <property type="project" value="UniProtKB-SubCell"/>
</dbReference>
<dbReference type="InterPro" id="IPR037066">
    <property type="entry name" value="Plug_dom_sf"/>
</dbReference>
<evidence type="ECO:0000313" key="13">
    <source>
        <dbReference type="Proteomes" id="UP000431264"/>
    </source>
</evidence>
<dbReference type="InterPro" id="IPR023997">
    <property type="entry name" value="TonB-dep_OMP_SusC/RagA_CS"/>
</dbReference>
<evidence type="ECO:0000256" key="9">
    <source>
        <dbReference type="RuleBase" id="RU003357"/>
    </source>
</evidence>
<dbReference type="SUPFAM" id="SSF56935">
    <property type="entry name" value="Porins"/>
    <property type="match status" value="1"/>
</dbReference>
<dbReference type="NCBIfam" id="TIGR04056">
    <property type="entry name" value="OMP_RagA_SusC"/>
    <property type="match status" value="1"/>
</dbReference>
<name>A0A6I4IL94_9FLAO</name>
<evidence type="ECO:0000259" key="10">
    <source>
        <dbReference type="Pfam" id="PF00593"/>
    </source>
</evidence>
<keyword evidence="2 8" id="KW-0813">Transport</keyword>
<dbReference type="Gene3D" id="2.40.170.20">
    <property type="entry name" value="TonB-dependent receptor, beta-barrel domain"/>
    <property type="match status" value="1"/>
</dbReference>
<gene>
    <name evidence="12" type="ORF">GOQ30_07560</name>
</gene>
<dbReference type="EMBL" id="WQLW01000004">
    <property type="protein sequence ID" value="MVO09022.1"/>
    <property type="molecule type" value="Genomic_DNA"/>
</dbReference>
<protein>
    <submittedName>
        <fullName evidence="12">SusC/RagA family TonB-linked outer membrane protein</fullName>
    </submittedName>
</protein>
<dbReference type="InterPro" id="IPR023996">
    <property type="entry name" value="TonB-dep_OMP_SusC/RagA"/>
</dbReference>
<evidence type="ECO:0000256" key="1">
    <source>
        <dbReference type="ARBA" id="ARBA00004571"/>
    </source>
</evidence>
<evidence type="ECO:0000256" key="8">
    <source>
        <dbReference type="PROSITE-ProRule" id="PRU01360"/>
    </source>
</evidence>
<dbReference type="RefSeq" id="WP_140997409.1">
    <property type="nucleotide sequence ID" value="NZ_VDCZ01000004.1"/>
</dbReference>
<comment type="caution">
    <text evidence="12">The sequence shown here is derived from an EMBL/GenBank/DDBJ whole genome shotgun (WGS) entry which is preliminary data.</text>
</comment>
<evidence type="ECO:0000256" key="2">
    <source>
        <dbReference type="ARBA" id="ARBA00022448"/>
    </source>
</evidence>
<dbReference type="AlphaFoldDB" id="A0A6I4IL94"/>
<dbReference type="Proteomes" id="UP000431264">
    <property type="component" value="Unassembled WGS sequence"/>
</dbReference>
<keyword evidence="6 8" id="KW-0472">Membrane</keyword>
<dbReference type="FunFam" id="2.170.130.10:FF:000008">
    <property type="entry name" value="SusC/RagA family TonB-linked outer membrane protein"/>
    <property type="match status" value="1"/>
</dbReference>
<evidence type="ECO:0000256" key="5">
    <source>
        <dbReference type="ARBA" id="ARBA00023077"/>
    </source>
</evidence>
<proteinExistence type="inferred from homology"/>
<dbReference type="Pfam" id="PF00593">
    <property type="entry name" value="TonB_dep_Rec_b-barrel"/>
    <property type="match status" value="1"/>
</dbReference>
<sequence>MKTLQKKLLFFMLVVLPMGMFAQNILKGRVLDSATQSPLPSVNIAVVNSTSGTATDFDGNFTLSNLSNGDQIVFSYVGFVKQTFTYKGEKEITILMIEDANQLEGVVVIGYGSVKKEDATGSLVSVTTKDFNKGAIVSADQLLTGKVAGLRITSNGGQPDSAPNIRIRGGSSLSANSSPLIVIDGIPLDNTTQAGVSNPLSFINPNDIESFTVLKDASASAIYGSRASNGVIIITTKKGTSGQAQYNYSANVSVGKVGKKIDVMNGKEFTQFIEQYHPTYTNYLGIDDPNSTLVDDPSTPGVIEGRILYDTDWQDEIYRTAISTDHNFSAKTNLYKVLPMRASLGYTKNEGLVKTNDYERYNYSLKLTPKLFTDHLKIDANARLINVVKNSIDEGGALGGAIKMDPTKPLYDYSASNRFGGYYQDLVTNSNNISGQYNPLALLEQRNRPERVLRFLGNIEMDYKMHFLPELRAVLNLGIDASKARIRETFNNNAIATYRVINNDTDYVFNPGLNYLENQKMTNVTMDSYLAYAKSFDGFVNKFDIQGGYSYQNFKNDGNKEIYRYNIDTGIREVQPNVNNPNNRYYNVLNLQSFFGRANIDLANKYLVTLTFRADGSSLFREDKRWGYFPSAAVAWKLKEESFLSNVAFVNDAKVRIGVGKTGQQDITGTVGFYPSTPLFSVGSNSSQYLYGSNLYSALAFNEDLTWEKTTTYNLGIDFDFFKNNFLSGSFDIYKKETNDLLARVPLPPGQGLTDTFVKNVGSTEGKGFELSLNVKPVQTEDYKLEVYTNVAYSYVKVTDLKDVDKVQAGGNLPTGTGVNIADHVVGLQPYSFWVFEQLYDADGNVIPGAFVDRNGDNVITNDDRYYKAVRPNWTFGFGFAFNYKNWDLSSSFRGQFGGQVYNSRILTSGWVDSAIPVNNNSLSNVLNFYGGESDLAFQNFNGNATFSDYFLEDATFLRCENIILGYKFNKLIKTSSLRLYGALNNPFLITKYGGQDPENFGAIDTNFYPRPTSYTFGLSLDF</sequence>
<dbReference type="InterPro" id="IPR039426">
    <property type="entry name" value="TonB-dep_rcpt-like"/>
</dbReference>
<evidence type="ECO:0000256" key="7">
    <source>
        <dbReference type="ARBA" id="ARBA00023237"/>
    </source>
</evidence>
<keyword evidence="5 9" id="KW-0798">TonB box</keyword>
<dbReference type="NCBIfam" id="TIGR04057">
    <property type="entry name" value="SusC_RagA_signa"/>
    <property type="match status" value="1"/>
</dbReference>
<dbReference type="InterPro" id="IPR008969">
    <property type="entry name" value="CarboxyPept-like_regulatory"/>
</dbReference>
<dbReference type="InterPro" id="IPR012910">
    <property type="entry name" value="Plug_dom"/>
</dbReference>
<keyword evidence="13" id="KW-1185">Reference proteome</keyword>
<feature type="domain" description="TonB-dependent receptor-like beta-barrel" evidence="10">
    <location>
        <begin position="425"/>
        <end position="890"/>
    </location>
</feature>
<reference evidence="13" key="1">
    <citation type="submission" date="2019-05" db="EMBL/GenBank/DDBJ databases">
        <title>Flavobacterium profundi sp. nov., isolated from a deep-sea seamount.</title>
        <authorList>
            <person name="Zhang D.-C."/>
        </authorList>
    </citation>
    <scope>NUCLEOTIDE SEQUENCE [LARGE SCALE GENOMIC DNA]</scope>
    <source>
        <strain evidence="13">TP390</strain>
    </source>
</reference>
<keyword evidence="4 8" id="KW-0812">Transmembrane</keyword>
<evidence type="ECO:0000256" key="3">
    <source>
        <dbReference type="ARBA" id="ARBA00022452"/>
    </source>
</evidence>
<feature type="domain" description="TonB-dependent receptor plug" evidence="11">
    <location>
        <begin position="116"/>
        <end position="231"/>
    </location>
</feature>
<dbReference type="Pfam" id="PF07715">
    <property type="entry name" value="Plug"/>
    <property type="match status" value="1"/>
</dbReference>
<dbReference type="OrthoDB" id="9768177at2"/>
<dbReference type="InterPro" id="IPR036942">
    <property type="entry name" value="Beta-barrel_TonB_sf"/>
</dbReference>
<dbReference type="SUPFAM" id="SSF49464">
    <property type="entry name" value="Carboxypeptidase regulatory domain-like"/>
    <property type="match status" value="1"/>
</dbReference>
<evidence type="ECO:0000256" key="4">
    <source>
        <dbReference type="ARBA" id="ARBA00022692"/>
    </source>
</evidence>